<dbReference type="PANTHER" id="PTHR16220:SF0">
    <property type="entry name" value="WD REPEAT-CONTAINING PROTEIN WRAP73"/>
    <property type="match status" value="1"/>
</dbReference>
<dbReference type="GO" id="GO:0005815">
    <property type="term" value="C:microtubule organizing center"/>
    <property type="evidence" value="ECO:0007669"/>
    <property type="project" value="TreeGrafter"/>
</dbReference>
<dbReference type="Proteomes" id="UP000222788">
    <property type="component" value="Unassembled WGS sequence"/>
</dbReference>
<dbReference type="PANTHER" id="PTHR16220">
    <property type="entry name" value="WD REPEAT PROTEIN 8-RELATED"/>
    <property type="match status" value="1"/>
</dbReference>
<reference evidence="1 2" key="1">
    <citation type="journal article" date="2013" name="Fungal Biol.">
        <title>Analysis of microsatellite markers in the genome of the plant pathogen Ceratocystis fimbriata.</title>
        <authorList>
            <person name="Simpson M.C."/>
            <person name="Wilken P.M."/>
            <person name="Coetzee M.P."/>
            <person name="Wingfield M.J."/>
            <person name="Wingfield B.D."/>
        </authorList>
    </citation>
    <scope>NUCLEOTIDE SEQUENCE [LARGE SCALE GENOMIC DNA]</scope>
    <source>
        <strain evidence="1 2">CBS 114723</strain>
    </source>
</reference>
<name>A0A2C5XI65_9PEZI</name>
<protein>
    <recommendedName>
        <fullName evidence="3">WD repeat-containing protein WRAP73</fullName>
    </recommendedName>
</protein>
<dbReference type="InterPro" id="IPR052778">
    <property type="entry name" value="Centrosome-WD_assoc"/>
</dbReference>
<comment type="caution">
    <text evidence="1">The sequence shown here is derived from an EMBL/GenBank/DDBJ whole genome shotgun (WGS) entry which is preliminary data.</text>
</comment>
<dbReference type="Gene3D" id="2.130.10.10">
    <property type="entry name" value="YVTN repeat-like/Quinoprotein amine dehydrogenase"/>
    <property type="match status" value="1"/>
</dbReference>
<accession>A0A2C5XI65</accession>
<dbReference type="OrthoDB" id="308690at2759"/>
<dbReference type="GO" id="GO:1990810">
    <property type="term" value="P:microtubule anchoring at mitotic spindle pole body"/>
    <property type="evidence" value="ECO:0007669"/>
    <property type="project" value="TreeGrafter"/>
</dbReference>
<dbReference type="GO" id="GO:1990811">
    <property type="term" value="C:MWP complex"/>
    <property type="evidence" value="ECO:0007669"/>
    <property type="project" value="TreeGrafter"/>
</dbReference>
<sequence>MFSSPIFKTSQFCVASPDGLLLAILQQARIVVREITTLQVVHEISIPNDAASSAFSLVWAPSSTKVLLAAGDKLLVYSALDSSFQATVKNPASSSAKPTHVQFGPTDSEVAVFSHFGLKLALVNLATSSVVEVTNPKFHRPPSVSRGLSFRPGSHHLALLTRTNGKDSISIHLPGSRSVERAFHPDTVDAQGVLWASKGRWLIVWESAAHGHKMLMYTPDGHLFNTWAGPPDIGAEAQHFDLGAGVKHFHMDRLTTKAAVCDYTPTVTIMDLTIGSQMMRLAHPETVTPVDTLQVWLEQEQQPNNLPAFTRATHAFSPPERTTSTTAASSSDLVSGCFLADFDCVSGLLATVTEAHRSTLWIWDLNSVDLRSVIMFHGIVSSVAWHPLVPELLLITCTTDSTAPSTVYVWDPLLGGPRPVASPAQLRKPTTKPGAIAGPKNRAAWISAQTEPPLLLIHDGANGLVVAVGDAALDTAVSWGDNSHLSAKVLHGAAPAGPKVLDVAEMSFADEEGTVRVDDTFDFKKQKT</sequence>
<keyword evidence="2" id="KW-1185">Reference proteome</keyword>
<dbReference type="AlphaFoldDB" id="A0A2C5XI65"/>
<organism evidence="1 2">
    <name type="scientific">Ceratocystis fimbriata CBS 114723</name>
    <dbReference type="NCBI Taxonomy" id="1035309"/>
    <lineage>
        <taxon>Eukaryota</taxon>
        <taxon>Fungi</taxon>
        <taxon>Dikarya</taxon>
        <taxon>Ascomycota</taxon>
        <taxon>Pezizomycotina</taxon>
        <taxon>Sordariomycetes</taxon>
        <taxon>Hypocreomycetidae</taxon>
        <taxon>Microascales</taxon>
        <taxon>Ceratocystidaceae</taxon>
        <taxon>Ceratocystis</taxon>
    </lineage>
</organism>
<dbReference type="EMBL" id="APWK03000011">
    <property type="protein sequence ID" value="PHH55501.1"/>
    <property type="molecule type" value="Genomic_DNA"/>
</dbReference>
<evidence type="ECO:0000313" key="2">
    <source>
        <dbReference type="Proteomes" id="UP000222788"/>
    </source>
</evidence>
<proteinExistence type="predicted"/>
<dbReference type="SUPFAM" id="SSF82171">
    <property type="entry name" value="DPP6 N-terminal domain-like"/>
    <property type="match status" value="1"/>
</dbReference>
<evidence type="ECO:0000313" key="1">
    <source>
        <dbReference type="EMBL" id="PHH55501.1"/>
    </source>
</evidence>
<evidence type="ECO:0008006" key="3">
    <source>
        <dbReference type="Google" id="ProtNLM"/>
    </source>
</evidence>
<gene>
    <name evidence="1" type="ORF">CFIMG_000601RA</name>
</gene>
<reference evidence="1 2" key="2">
    <citation type="journal article" date="2013" name="IMA Fungus">
        <title>IMA Genome-F 1: Ceratocystis fimbriata: Draft nuclear genome sequence for the plant pathogen, Ceratocystis fimbriata.</title>
        <authorList>
            <person name="Wilken P.M."/>
            <person name="Steenkamp E.T."/>
            <person name="Wingfield M.J."/>
            <person name="de Beer Z.W."/>
            <person name="Wingfield B.D."/>
        </authorList>
    </citation>
    <scope>NUCLEOTIDE SEQUENCE [LARGE SCALE GENOMIC DNA]</scope>
    <source>
        <strain evidence="1 2">CBS 114723</strain>
    </source>
</reference>
<dbReference type="InterPro" id="IPR015943">
    <property type="entry name" value="WD40/YVTN_repeat-like_dom_sf"/>
</dbReference>